<dbReference type="Pfam" id="PF00501">
    <property type="entry name" value="AMP-binding"/>
    <property type="match status" value="1"/>
</dbReference>
<dbReference type="NCBIfam" id="TIGR01923">
    <property type="entry name" value="menE"/>
    <property type="match status" value="1"/>
</dbReference>
<dbReference type="Gene3D" id="3.40.50.12780">
    <property type="entry name" value="N-terminal domain of ligase-like"/>
    <property type="match status" value="1"/>
</dbReference>
<dbReference type="InterPro" id="IPR020845">
    <property type="entry name" value="AMP-binding_CS"/>
</dbReference>
<evidence type="ECO:0000259" key="6">
    <source>
        <dbReference type="Pfam" id="PF13193"/>
    </source>
</evidence>
<dbReference type="EMBL" id="NXHG01000007">
    <property type="protein sequence ID" value="PCM60933.1"/>
    <property type="molecule type" value="Genomic_DNA"/>
</dbReference>
<keyword evidence="3" id="KW-0547">Nucleotide-binding</keyword>
<dbReference type="PANTHER" id="PTHR43767:SF1">
    <property type="entry name" value="NONRIBOSOMAL PEPTIDE SYNTHASE PES1 (EUROFUNG)-RELATED"/>
    <property type="match status" value="1"/>
</dbReference>
<feature type="domain" description="AMP-binding enzyme C-terminal" evidence="6">
    <location>
        <begin position="366"/>
        <end position="427"/>
    </location>
</feature>
<sequence length="453" mass="49101">MTFRDWPWRHWRQRRGEAQALRLNDQPLTWRDLCAHVDALAVGFAAQGVTAGQGVALQAFNQPATLLAWLALLQCGARVLPLNPQLPAALLQELLPALTVQHQLVLNGDALPGDLPALTLQAAAGTHAVPWRGDRFASMTLTSGSTGLPKAAVHDASAHLASAAGLLALMPFAAEDDWLLSLPLFHVSGQGIMWRWLLAGARLTVRDKQPLAQMLQGCTHASLVPTQLWRLLNDGVALSLKAVLLGGAAIPVELTERARGQGVRTYCGYGLTEFASTVCAKEADGAADVGAPLPGREMKIVAGEVWLRAASMAAGYWRDGQLLPLTNDEGWFATRDRGEIINGRLTLLGRLDNLFFSGGEGIQPEEVERIIVAHPQIQQAFVVPLDDAEYGQRPVAVVECDDGCEISVLAAWSAERLARFQQPVRWLRLPETLKNGGIKISRRALREWVNSPA</sequence>
<dbReference type="Gene3D" id="3.30.300.30">
    <property type="match status" value="1"/>
</dbReference>
<evidence type="ECO:0000313" key="8">
    <source>
        <dbReference type="Proteomes" id="UP000217648"/>
    </source>
</evidence>
<dbReference type="GO" id="GO:0009234">
    <property type="term" value="P:menaquinone biosynthetic process"/>
    <property type="evidence" value="ECO:0007669"/>
    <property type="project" value="UniProtKB-KW"/>
</dbReference>
<dbReference type="PANTHER" id="PTHR43767">
    <property type="entry name" value="LONG-CHAIN-FATTY-ACID--COA LIGASE"/>
    <property type="match status" value="1"/>
</dbReference>
<accession>A0A2A5MJ12</accession>
<dbReference type="STRING" id="1463164.KQS06HV_91643"/>
<dbReference type="Proteomes" id="UP000217648">
    <property type="component" value="Unassembled WGS sequence"/>
</dbReference>
<proteinExistence type="predicted"/>
<dbReference type="InterPro" id="IPR045851">
    <property type="entry name" value="AMP-bd_C_sf"/>
</dbReference>
<dbReference type="InterPro" id="IPR050237">
    <property type="entry name" value="ATP-dep_AMP-bd_enzyme"/>
</dbReference>
<dbReference type="InterPro" id="IPR025110">
    <property type="entry name" value="AMP-bd_C"/>
</dbReference>
<dbReference type="CDD" id="cd17630">
    <property type="entry name" value="OSB_MenE-like"/>
    <property type="match status" value="1"/>
</dbReference>
<protein>
    <submittedName>
        <fullName evidence="7">O-succinylbenzoate--CoA ligase</fullName>
    </submittedName>
</protein>
<name>A0A2A5MJ12_9ENTR</name>
<keyword evidence="1" id="KW-0474">Menaquinone biosynthesis</keyword>
<feature type="domain" description="AMP-dependent synthetase/ligase" evidence="5">
    <location>
        <begin position="10"/>
        <end position="317"/>
    </location>
</feature>
<evidence type="ECO:0000256" key="1">
    <source>
        <dbReference type="ARBA" id="ARBA00022428"/>
    </source>
</evidence>
<dbReference type="GO" id="GO:0008756">
    <property type="term" value="F:o-succinylbenzoate-CoA ligase activity"/>
    <property type="evidence" value="ECO:0007669"/>
    <property type="project" value="InterPro"/>
</dbReference>
<gene>
    <name evidence="7" type="ORF">CP911_14160</name>
</gene>
<dbReference type="GO" id="GO:0005524">
    <property type="term" value="F:ATP binding"/>
    <property type="evidence" value="ECO:0007669"/>
    <property type="project" value="UniProtKB-KW"/>
</dbReference>
<dbReference type="AlphaFoldDB" id="A0A2A5MJ12"/>
<dbReference type="RefSeq" id="WP_096833670.1">
    <property type="nucleotide sequence ID" value="NZ_JAKCUX010000001.1"/>
</dbReference>
<evidence type="ECO:0000313" key="7">
    <source>
        <dbReference type="EMBL" id="PCM60933.1"/>
    </source>
</evidence>
<evidence type="ECO:0000259" key="5">
    <source>
        <dbReference type="Pfam" id="PF00501"/>
    </source>
</evidence>
<evidence type="ECO:0000256" key="4">
    <source>
        <dbReference type="ARBA" id="ARBA00022840"/>
    </source>
</evidence>
<dbReference type="PROSITE" id="PS00455">
    <property type="entry name" value="AMP_BINDING"/>
    <property type="match status" value="1"/>
</dbReference>
<evidence type="ECO:0000256" key="2">
    <source>
        <dbReference type="ARBA" id="ARBA00022598"/>
    </source>
</evidence>
<dbReference type="InterPro" id="IPR042099">
    <property type="entry name" value="ANL_N_sf"/>
</dbReference>
<dbReference type="Pfam" id="PF13193">
    <property type="entry name" value="AMP-binding_C"/>
    <property type="match status" value="1"/>
</dbReference>
<organism evidence="7 8">
    <name type="scientific">Klebsiella quasipneumoniae</name>
    <dbReference type="NCBI Taxonomy" id="1463165"/>
    <lineage>
        <taxon>Bacteria</taxon>
        <taxon>Pseudomonadati</taxon>
        <taxon>Pseudomonadota</taxon>
        <taxon>Gammaproteobacteria</taxon>
        <taxon>Enterobacterales</taxon>
        <taxon>Enterobacteriaceae</taxon>
        <taxon>Klebsiella/Raoultella group</taxon>
        <taxon>Klebsiella</taxon>
        <taxon>Klebsiella pneumoniae complex</taxon>
    </lineage>
</organism>
<dbReference type="SUPFAM" id="SSF56801">
    <property type="entry name" value="Acetyl-CoA synthetase-like"/>
    <property type="match status" value="1"/>
</dbReference>
<reference evidence="7 8" key="1">
    <citation type="submission" date="2017-09" db="EMBL/GenBank/DDBJ databases">
        <title>Mdr eskape-Ghana.</title>
        <authorList>
            <person name="Agyepong N."/>
            <person name="Janice J."/>
            <person name="Samuelsen O."/>
            <person name="Owusu-Ofori A."/>
            <person name="Sundsfjord A."/>
            <person name="Essack S."/>
            <person name="Pedersen T."/>
        </authorList>
    </citation>
    <scope>NUCLEOTIDE SEQUENCE [LARGE SCALE GENOMIC DNA]</scope>
    <source>
        <strain evidence="7 8">46</strain>
    </source>
</reference>
<dbReference type="NCBIfam" id="NF006539">
    <property type="entry name" value="PRK09029.1"/>
    <property type="match status" value="1"/>
</dbReference>
<keyword evidence="2 7" id="KW-0436">Ligase</keyword>
<dbReference type="InterPro" id="IPR010192">
    <property type="entry name" value="MenE"/>
</dbReference>
<dbReference type="InterPro" id="IPR000873">
    <property type="entry name" value="AMP-dep_synth/lig_dom"/>
</dbReference>
<evidence type="ECO:0000256" key="3">
    <source>
        <dbReference type="ARBA" id="ARBA00022741"/>
    </source>
</evidence>
<keyword evidence="4" id="KW-0067">ATP-binding</keyword>
<comment type="caution">
    <text evidence="7">The sequence shown here is derived from an EMBL/GenBank/DDBJ whole genome shotgun (WGS) entry which is preliminary data.</text>
</comment>